<dbReference type="AlphaFoldDB" id="A0A3M7L9L5"/>
<sequence>MGRYLPGGDLEYIGRNDFQVKIRGYRIELGEIENGLLSYEGIRQSVVLAKDNSSG</sequence>
<organism evidence="3 4">
    <name type="scientific">Chryseobacterium nematophagum</name>
    <dbReference type="NCBI Taxonomy" id="2305228"/>
    <lineage>
        <taxon>Bacteria</taxon>
        <taxon>Pseudomonadati</taxon>
        <taxon>Bacteroidota</taxon>
        <taxon>Flavobacteriia</taxon>
        <taxon>Flavobacteriales</taxon>
        <taxon>Weeksellaceae</taxon>
        <taxon>Chryseobacterium group</taxon>
        <taxon>Chryseobacterium</taxon>
    </lineage>
</organism>
<evidence type="ECO:0000256" key="2">
    <source>
        <dbReference type="ARBA" id="ARBA00022553"/>
    </source>
</evidence>
<dbReference type="InterPro" id="IPR045851">
    <property type="entry name" value="AMP-bd_C_sf"/>
</dbReference>
<dbReference type="Proteomes" id="UP000267524">
    <property type="component" value="Unassembled WGS sequence"/>
</dbReference>
<dbReference type="SUPFAM" id="SSF56801">
    <property type="entry name" value="Acetyl-CoA synthetase-like"/>
    <property type="match status" value="1"/>
</dbReference>
<evidence type="ECO:0000313" key="4">
    <source>
        <dbReference type="Proteomes" id="UP000267524"/>
    </source>
</evidence>
<accession>A0A3M7L9L5</accession>
<name>A0A3M7L9L5_9FLAO</name>
<dbReference type="Gene3D" id="3.30.300.30">
    <property type="match status" value="1"/>
</dbReference>
<evidence type="ECO:0000313" key="3">
    <source>
        <dbReference type="EMBL" id="RMZ58222.1"/>
    </source>
</evidence>
<dbReference type="PANTHER" id="PTHR44845:SF6">
    <property type="entry name" value="BETA-ALANINE-ACTIVATING ENZYME"/>
    <property type="match status" value="1"/>
</dbReference>
<keyword evidence="2" id="KW-0597">Phosphoprotein</keyword>
<comment type="caution">
    <text evidence="3">The sequence shown here is derived from an EMBL/GenBank/DDBJ whole genome shotgun (WGS) entry which is preliminary data.</text>
</comment>
<protein>
    <recommendedName>
        <fullName evidence="5">AMP-dependent synthetase/ligase domain-containing protein</fullName>
    </recommendedName>
</protein>
<keyword evidence="1" id="KW-0596">Phosphopantetheine</keyword>
<dbReference type="EMBL" id="QWIV01000014">
    <property type="protein sequence ID" value="RMZ58222.1"/>
    <property type="molecule type" value="Genomic_DNA"/>
</dbReference>
<dbReference type="RefSeq" id="WP_122547379.1">
    <property type="nucleotide sequence ID" value="NZ_QWIV01000014.1"/>
</dbReference>
<proteinExistence type="predicted"/>
<dbReference type="PANTHER" id="PTHR44845">
    <property type="entry name" value="CARRIER DOMAIN-CONTAINING PROTEIN"/>
    <property type="match status" value="1"/>
</dbReference>
<keyword evidence="4" id="KW-1185">Reference proteome</keyword>
<evidence type="ECO:0000256" key="1">
    <source>
        <dbReference type="ARBA" id="ARBA00022450"/>
    </source>
</evidence>
<reference evidence="3 4" key="1">
    <citation type="submission" date="2018-08" db="EMBL/GenBank/DDBJ databases">
        <title>Chryseobacterium nematophagum: a novel matrix digesting pathogen of nematodes.</title>
        <authorList>
            <person name="Page A."/>
            <person name="Roberts M."/>
            <person name="Felix M.-A."/>
            <person name="Weir W."/>
        </authorList>
    </citation>
    <scope>NUCLEOTIDE SEQUENCE [LARGE SCALE GENOMIC DNA]</scope>
    <source>
        <strain evidence="3 4">JUb275</strain>
    </source>
</reference>
<evidence type="ECO:0008006" key="5">
    <source>
        <dbReference type="Google" id="ProtNLM"/>
    </source>
</evidence>
<gene>
    <name evidence="3" type="ORF">D1632_11360</name>
</gene>